<dbReference type="Proteomes" id="UP000533598">
    <property type="component" value="Unassembled WGS sequence"/>
</dbReference>
<dbReference type="InterPro" id="IPR023393">
    <property type="entry name" value="START-like_dom_sf"/>
</dbReference>
<dbReference type="Pfam" id="PF08327">
    <property type="entry name" value="AHSA1"/>
    <property type="match status" value="1"/>
</dbReference>
<dbReference type="Gene3D" id="3.30.530.20">
    <property type="match status" value="1"/>
</dbReference>
<organism evidence="3 4">
    <name type="scientific">Crossiella cryophila</name>
    <dbReference type="NCBI Taxonomy" id="43355"/>
    <lineage>
        <taxon>Bacteria</taxon>
        <taxon>Bacillati</taxon>
        <taxon>Actinomycetota</taxon>
        <taxon>Actinomycetes</taxon>
        <taxon>Pseudonocardiales</taxon>
        <taxon>Pseudonocardiaceae</taxon>
        <taxon>Crossiella</taxon>
    </lineage>
</organism>
<name>A0A7W7CDX1_9PSEU</name>
<dbReference type="InterPro" id="IPR013538">
    <property type="entry name" value="ASHA1/2-like_C"/>
</dbReference>
<sequence length="150" mass="17207">MTEVAVAREFTLTRVFHAPRELVYRSWTDPDEATHWWGPHGFTTPRATMSFDVRPGGEWQACMVEDATGKQFLSSGVYREVVPNEKLVFSWGEQGDADEDKPVITIEFNDLGERTEMVFHQVGLLPEDALLEMEDGWSQCIERSMTHLTR</sequence>
<dbReference type="SUPFAM" id="SSF55961">
    <property type="entry name" value="Bet v1-like"/>
    <property type="match status" value="1"/>
</dbReference>
<comment type="caution">
    <text evidence="3">The sequence shown here is derived from an EMBL/GenBank/DDBJ whole genome shotgun (WGS) entry which is preliminary data.</text>
</comment>
<feature type="domain" description="Activator of Hsp90 ATPase homologue 1/2-like C-terminal" evidence="2">
    <location>
        <begin position="18"/>
        <end position="145"/>
    </location>
</feature>
<dbReference type="AlphaFoldDB" id="A0A7W7CDX1"/>
<keyword evidence="4" id="KW-1185">Reference proteome</keyword>
<gene>
    <name evidence="3" type="ORF">HNR67_005467</name>
</gene>
<evidence type="ECO:0000313" key="4">
    <source>
        <dbReference type="Proteomes" id="UP000533598"/>
    </source>
</evidence>
<protein>
    <submittedName>
        <fullName evidence="3">Uncharacterized protein YndB with AHSA1/START domain</fullName>
    </submittedName>
</protein>
<evidence type="ECO:0000259" key="2">
    <source>
        <dbReference type="Pfam" id="PF08327"/>
    </source>
</evidence>
<dbReference type="RefSeq" id="WP_185005109.1">
    <property type="nucleotide sequence ID" value="NZ_BAAAUI010000001.1"/>
</dbReference>
<evidence type="ECO:0000256" key="1">
    <source>
        <dbReference type="ARBA" id="ARBA00006817"/>
    </source>
</evidence>
<evidence type="ECO:0000313" key="3">
    <source>
        <dbReference type="EMBL" id="MBB4679349.1"/>
    </source>
</evidence>
<proteinExistence type="inferred from homology"/>
<accession>A0A7W7CDX1</accession>
<comment type="similarity">
    <text evidence="1">Belongs to the AHA1 family.</text>
</comment>
<dbReference type="EMBL" id="JACHMH010000001">
    <property type="protein sequence ID" value="MBB4679349.1"/>
    <property type="molecule type" value="Genomic_DNA"/>
</dbReference>
<dbReference type="CDD" id="cd07814">
    <property type="entry name" value="SRPBCC_CalC_Aha1-like"/>
    <property type="match status" value="1"/>
</dbReference>
<reference evidence="3 4" key="1">
    <citation type="submission" date="2020-08" db="EMBL/GenBank/DDBJ databases">
        <title>Sequencing the genomes of 1000 actinobacteria strains.</title>
        <authorList>
            <person name="Klenk H.-P."/>
        </authorList>
    </citation>
    <scope>NUCLEOTIDE SEQUENCE [LARGE SCALE GENOMIC DNA]</scope>
    <source>
        <strain evidence="3 4">DSM 44230</strain>
    </source>
</reference>